<feature type="transmembrane region" description="Helical" evidence="1">
    <location>
        <begin position="90"/>
        <end position="113"/>
    </location>
</feature>
<protein>
    <recommendedName>
        <fullName evidence="4">Ferric reductase</fullName>
    </recommendedName>
</protein>
<keyword evidence="1" id="KW-1133">Transmembrane helix</keyword>
<feature type="transmembrane region" description="Helical" evidence="1">
    <location>
        <begin position="125"/>
        <end position="142"/>
    </location>
</feature>
<comment type="caution">
    <text evidence="2">The sequence shown here is derived from an EMBL/GenBank/DDBJ whole genome shotgun (WGS) entry which is preliminary data.</text>
</comment>
<keyword evidence="3" id="KW-1185">Reference proteome</keyword>
<sequence>MTDGPFLWYLNRSTGLVLLVLLTTSTVLGVLAMNGRAGRGVPRFVTQSLHRNLALLSVVLLVVHVASAVADTFVDIRWWQAVVPVGATYMPVWLGLGTLSLDLMAVVVLTSLLRSHLSLRAWHSVHLLSWLAWGVAVVHGLGIGTDLGTDPATLLAPEHRWAALPTLACVGAVLAAGLVRLGRTRRPARVREPLAERSLP</sequence>
<evidence type="ECO:0000313" key="3">
    <source>
        <dbReference type="Proteomes" id="UP001501771"/>
    </source>
</evidence>
<feature type="transmembrane region" description="Helical" evidence="1">
    <location>
        <begin position="53"/>
        <end position="70"/>
    </location>
</feature>
<evidence type="ECO:0000313" key="2">
    <source>
        <dbReference type="EMBL" id="GAA2146820.1"/>
    </source>
</evidence>
<gene>
    <name evidence="2" type="ORF">GCM10009844_23410</name>
</gene>
<accession>A0ABN2ZSN1</accession>
<keyword evidence="1" id="KW-0472">Membrane</keyword>
<organism evidence="2 3">
    <name type="scientific">Nocardioides koreensis</name>
    <dbReference type="NCBI Taxonomy" id="433651"/>
    <lineage>
        <taxon>Bacteria</taxon>
        <taxon>Bacillati</taxon>
        <taxon>Actinomycetota</taxon>
        <taxon>Actinomycetes</taxon>
        <taxon>Propionibacteriales</taxon>
        <taxon>Nocardioidaceae</taxon>
        <taxon>Nocardioides</taxon>
    </lineage>
</organism>
<dbReference type="RefSeq" id="WP_344151912.1">
    <property type="nucleotide sequence ID" value="NZ_BAAAQR010000006.1"/>
</dbReference>
<feature type="transmembrane region" description="Helical" evidence="1">
    <location>
        <begin position="162"/>
        <end position="181"/>
    </location>
</feature>
<dbReference type="EMBL" id="BAAAQR010000006">
    <property type="protein sequence ID" value="GAA2146820.1"/>
    <property type="molecule type" value="Genomic_DNA"/>
</dbReference>
<proteinExistence type="predicted"/>
<name>A0ABN2ZSN1_9ACTN</name>
<reference evidence="2 3" key="1">
    <citation type="journal article" date="2019" name="Int. J. Syst. Evol. Microbiol.">
        <title>The Global Catalogue of Microorganisms (GCM) 10K type strain sequencing project: providing services to taxonomists for standard genome sequencing and annotation.</title>
        <authorList>
            <consortium name="The Broad Institute Genomics Platform"/>
            <consortium name="The Broad Institute Genome Sequencing Center for Infectious Disease"/>
            <person name="Wu L."/>
            <person name="Ma J."/>
        </authorList>
    </citation>
    <scope>NUCLEOTIDE SEQUENCE [LARGE SCALE GENOMIC DNA]</scope>
    <source>
        <strain evidence="2 3">JCM 16022</strain>
    </source>
</reference>
<keyword evidence="1" id="KW-0812">Transmembrane</keyword>
<feature type="transmembrane region" description="Helical" evidence="1">
    <location>
        <begin position="6"/>
        <end position="32"/>
    </location>
</feature>
<evidence type="ECO:0000256" key="1">
    <source>
        <dbReference type="SAM" id="Phobius"/>
    </source>
</evidence>
<dbReference type="Proteomes" id="UP001501771">
    <property type="component" value="Unassembled WGS sequence"/>
</dbReference>
<evidence type="ECO:0008006" key="4">
    <source>
        <dbReference type="Google" id="ProtNLM"/>
    </source>
</evidence>